<organism evidence="2 3">
    <name type="scientific">Oryza sativa subsp. japonica</name>
    <name type="common">Rice</name>
    <dbReference type="NCBI Taxonomy" id="39947"/>
    <lineage>
        <taxon>Eukaryota</taxon>
        <taxon>Viridiplantae</taxon>
        <taxon>Streptophyta</taxon>
        <taxon>Embryophyta</taxon>
        <taxon>Tracheophyta</taxon>
        <taxon>Spermatophyta</taxon>
        <taxon>Magnoliopsida</taxon>
        <taxon>Liliopsida</taxon>
        <taxon>Poales</taxon>
        <taxon>Poaceae</taxon>
        <taxon>BOP clade</taxon>
        <taxon>Oryzoideae</taxon>
        <taxon>Oryzeae</taxon>
        <taxon>Oryzinae</taxon>
        <taxon>Oryza</taxon>
        <taxon>Oryza sativa</taxon>
    </lineage>
</organism>
<evidence type="ECO:0000313" key="2">
    <source>
        <dbReference type="EMBL" id="BAT01278.1"/>
    </source>
</evidence>
<evidence type="ECO:0000256" key="1">
    <source>
        <dbReference type="SAM" id="MobiDB-lite"/>
    </source>
</evidence>
<accession>A0A0P0X5L2</accession>
<protein>
    <submittedName>
        <fullName evidence="2">Os07g0443302 protein</fullName>
    </submittedName>
</protein>
<feature type="region of interest" description="Disordered" evidence="1">
    <location>
        <begin position="66"/>
        <end position="90"/>
    </location>
</feature>
<name>A0A0P0X5L2_ORYSJ</name>
<dbReference type="AlphaFoldDB" id="A0A0P0X5L2"/>
<dbReference type="EMBL" id="AP014963">
    <property type="protein sequence ID" value="BAT01278.1"/>
    <property type="molecule type" value="Genomic_DNA"/>
</dbReference>
<gene>
    <name evidence="2" type="ordered locus">Os07g0443302</name>
    <name evidence="2" type="ORF">OSNPB_070443302</name>
</gene>
<dbReference type="Proteomes" id="UP000059680">
    <property type="component" value="Chromosome 7"/>
</dbReference>
<evidence type="ECO:0000313" key="3">
    <source>
        <dbReference type="Proteomes" id="UP000059680"/>
    </source>
</evidence>
<reference evidence="2 3" key="3">
    <citation type="journal article" date="2013" name="Rice">
        <title>Improvement of the Oryza sativa Nipponbare reference genome using next generation sequence and optical map data.</title>
        <authorList>
            <person name="Kawahara Y."/>
            <person name="de la Bastide M."/>
            <person name="Hamilton J.P."/>
            <person name="Kanamori H."/>
            <person name="McCombie W.R."/>
            <person name="Ouyang S."/>
            <person name="Schwartz D.C."/>
            <person name="Tanaka T."/>
            <person name="Wu J."/>
            <person name="Zhou S."/>
            <person name="Childs K.L."/>
            <person name="Davidson R.M."/>
            <person name="Lin H."/>
            <person name="Quesada-Ocampo L."/>
            <person name="Vaillancourt B."/>
            <person name="Sakai H."/>
            <person name="Lee S.S."/>
            <person name="Kim J."/>
            <person name="Numa H."/>
            <person name="Itoh T."/>
            <person name="Buell C.R."/>
            <person name="Matsumoto T."/>
        </authorList>
    </citation>
    <scope>NUCLEOTIDE SEQUENCE [LARGE SCALE GENOMIC DNA]</scope>
    <source>
        <strain evidence="3">cv. Nipponbare</strain>
    </source>
</reference>
<reference evidence="2 3" key="2">
    <citation type="journal article" date="2013" name="Plant Cell Physiol.">
        <title>Rice Annotation Project Database (RAP-DB): an integrative and interactive database for rice genomics.</title>
        <authorList>
            <person name="Sakai H."/>
            <person name="Lee S.S."/>
            <person name="Tanaka T."/>
            <person name="Numa H."/>
            <person name="Kim J."/>
            <person name="Kawahara Y."/>
            <person name="Wakimoto H."/>
            <person name="Yang C.C."/>
            <person name="Iwamoto M."/>
            <person name="Abe T."/>
            <person name="Yamada Y."/>
            <person name="Muto A."/>
            <person name="Inokuchi H."/>
            <person name="Ikemura T."/>
            <person name="Matsumoto T."/>
            <person name="Sasaki T."/>
            <person name="Itoh T."/>
        </authorList>
    </citation>
    <scope>NUCLEOTIDE SEQUENCE [LARGE SCALE GENOMIC DNA]</scope>
    <source>
        <strain evidence="3">cv. Nipponbare</strain>
    </source>
</reference>
<reference evidence="3" key="1">
    <citation type="journal article" date="2005" name="Nature">
        <title>The map-based sequence of the rice genome.</title>
        <authorList>
            <consortium name="International rice genome sequencing project (IRGSP)"/>
            <person name="Matsumoto T."/>
            <person name="Wu J."/>
            <person name="Kanamori H."/>
            <person name="Katayose Y."/>
            <person name="Fujisawa M."/>
            <person name="Namiki N."/>
            <person name="Mizuno H."/>
            <person name="Yamamoto K."/>
            <person name="Antonio B.A."/>
            <person name="Baba T."/>
            <person name="Sakata K."/>
            <person name="Nagamura Y."/>
            <person name="Aoki H."/>
            <person name="Arikawa K."/>
            <person name="Arita K."/>
            <person name="Bito T."/>
            <person name="Chiden Y."/>
            <person name="Fujitsuka N."/>
            <person name="Fukunaka R."/>
            <person name="Hamada M."/>
            <person name="Harada C."/>
            <person name="Hayashi A."/>
            <person name="Hijishita S."/>
            <person name="Honda M."/>
            <person name="Hosokawa S."/>
            <person name="Ichikawa Y."/>
            <person name="Idonuma A."/>
            <person name="Iijima M."/>
            <person name="Ikeda M."/>
            <person name="Ikeno M."/>
            <person name="Ito K."/>
            <person name="Ito S."/>
            <person name="Ito T."/>
            <person name="Ito Y."/>
            <person name="Ito Y."/>
            <person name="Iwabuchi A."/>
            <person name="Kamiya K."/>
            <person name="Karasawa W."/>
            <person name="Kurita K."/>
            <person name="Katagiri S."/>
            <person name="Kikuta A."/>
            <person name="Kobayashi H."/>
            <person name="Kobayashi N."/>
            <person name="Machita K."/>
            <person name="Maehara T."/>
            <person name="Masukawa M."/>
            <person name="Mizubayashi T."/>
            <person name="Mukai Y."/>
            <person name="Nagasaki H."/>
            <person name="Nagata Y."/>
            <person name="Naito S."/>
            <person name="Nakashima M."/>
            <person name="Nakama Y."/>
            <person name="Nakamichi Y."/>
            <person name="Nakamura M."/>
            <person name="Meguro A."/>
            <person name="Negishi M."/>
            <person name="Ohta I."/>
            <person name="Ohta T."/>
            <person name="Okamoto M."/>
            <person name="Ono N."/>
            <person name="Saji S."/>
            <person name="Sakaguchi M."/>
            <person name="Sakai K."/>
            <person name="Shibata M."/>
            <person name="Shimokawa T."/>
            <person name="Song J."/>
            <person name="Takazaki Y."/>
            <person name="Terasawa K."/>
            <person name="Tsugane M."/>
            <person name="Tsuji K."/>
            <person name="Ueda S."/>
            <person name="Waki K."/>
            <person name="Yamagata H."/>
            <person name="Yamamoto M."/>
            <person name="Yamamoto S."/>
            <person name="Yamane H."/>
            <person name="Yoshiki S."/>
            <person name="Yoshihara R."/>
            <person name="Yukawa K."/>
            <person name="Zhong H."/>
            <person name="Yano M."/>
            <person name="Yuan Q."/>
            <person name="Ouyang S."/>
            <person name="Liu J."/>
            <person name="Jones K.M."/>
            <person name="Gansberger K."/>
            <person name="Moffat K."/>
            <person name="Hill J."/>
            <person name="Bera J."/>
            <person name="Fadrosh D."/>
            <person name="Jin S."/>
            <person name="Johri S."/>
            <person name="Kim M."/>
            <person name="Overton L."/>
            <person name="Reardon M."/>
            <person name="Tsitrin T."/>
            <person name="Vuong H."/>
            <person name="Weaver B."/>
            <person name="Ciecko A."/>
            <person name="Tallon L."/>
            <person name="Jackson J."/>
            <person name="Pai G."/>
            <person name="Aken S.V."/>
            <person name="Utterback T."/>
            <person name="Reidmuller S."/>
            <person name="Feldblyum T."/>
            <person name="Hsiao J."/>
            <person name="Zismann V."/>
            <person name="Iobst S."/>
            <person name="de Vazeille A.R."/>
            <person name="Buell C.R."/>
            <person name="Ying K."/>
            <person name="Li Y."/>
            <person name="Lu T."/>
            <person name="Huang Y."/>
            <person name="Zhao Q."/>
            <person name="Feng Q."/>
            <person name="Zhang L."/>
            <person name="Zhu J."/>
            <person name="Weng Q."/>
            <person name="Mu J."/>
            <person name="Lu Y."/>
            <person name="Fan D."/>
            <person name="Liu Y."/>
            <person name="Guan J."/>
            <person name="Zhang Y."/>
            <person name="Yu S."/>
            <person name="Liu X."/>
            <person name="Zhang Y."/>
            <person name="Hong G."/>
            <person name="Han B."/>
            <person name="Choisne N."/>
            <person name="Demange N."/>
            <person name="Orjeda G."/>
            <person name="Samain S."/>
            <person name="Cattolico L."/>
            <person name="Pelletier E."/>
            <person name="Couloux A."/>
            <person name="Segurens B."/>
            <person name="Wincker P."/>
            <person name="D'Hont A."/>
            <person name="Scarpelli C."/>
            <person name="Weissenbach J."/>
            <person name="Salanoubat M."/>
            <person name="Quetier F."/>
            <person name="Yu Y."/>
            <person name="Kim H.R."/>
            <person name="Rambo T."/>
            <person name="Currie J."/>
            <person name="Collura K."/>
            <person name="Luo M."/>
            <person name="Yang T."/>
            <person name="Ammiraju J.S.S."/>
            <person name="Engler F."/>
            <person name="Soderlund C."/>
            <person name="Wing R.A."/>
            <person name="Palmer L.E."/>
            <person name="de la Bastide M."/>
            <person name="Spiegel L."/>
            <person name="Nascimento L."/>
            <person name="Zutavern T."/>
            <person name="O'Shaughnessy A."/>
            <person name="Dike S."/>
            <person name="Dedhia N."/>
            <person name="Preston R."/>
            <person name="Balija V."/>
            <person name="McCombie W.R."/>
            <person name="Chow T."/>
            <person name="Chen H."/>
            <person name="Chung M."/>
            <person name="Chen C."/>
            <person name="Shaw J."/>
            <person name="Wu H."/>
            <person name="Hsiao K."/>
            <person name="Chao Y."/>
            <person name="Chu M."/>
            <person name="Cheng C."/>
            <person name="Hour A."/>
            <person name="Lee P."/>
            <person name="Lin S."/>
            <person name="Lin Y."/>
            <person name="Liou J."/>
            <person name="Liu S."/>
            <person name="Hsing Y."/>
            <person name="Raghuvanshi S."/>
            <person name="Mohanty A."/>
            <person name="Bharti A.K."/>
            <person name="Gaur A."/>
            <person name="Gupta V."/>
            <person name="Kumar D."/>
            <person name="Ravi V."/>
            <person name="Vij S."/>
            <person name="Kapur A."/>
            <person name="Khurana P."/>
            <person name="Khurana P."/>
            <person name="Khurana J.P."/>
            <person name="Tyagi A.K."/>
            <person name="Gaikwad K."/>
            <person name="Singh A."/>
            <person name="Dalal V."/>
            <person name="Srivastava S."/>
            <person name="Dixit A."/>
            <person name="Pal A.K."/>
            <person name="Ghazi I.A."/>
            <person name="Yadav M."/>
            <person name="Pandit A."/>
            <person name="Bhargava A."/>
            <person name="Sureshbabu K."/>
            <person name="Batra K."/>
            <person name="Sharma T.R."/>
            <person name="Mohapatra T."/>
            <person name="Singh N.K."/>
            <person name="Messing J."/>
            <person name="Nelson A.B."/>
            <person name="Fuks G."/>
            <person name="Kavchok S."/>
            <person name="Keizer G."/>
            <person name="Linton E."/>
            <person name="Llaca V."/>
            <person name="Song R."/>
            <person name="Tanyolac B."/>
            <person name="Young S."/>
            <person name="Ho-Il K."/>
            <person name="Hahn J.H."/>
            <person name="Sangsakoo G."/>
            <person name="Vanavichit A."/>
            <person name="de Mattos Luiz.A.T."/>
            <person name="Zimmer P.D."/>
            <person name="Malone G."/>
            <person name="Dellagostin O."/>
            <person name="de Oliveira A.C."/>
            <person name="Bevan M."/>
            <person name="Bancroft I."/>
            <person name="Minx P."/>
            <person name="Cordum H."/>
            <person name="Wilson R."/>
            <person name="Cheng Z."/>
            <person name="Jin W."/>
            <person name="Jiang J."/>
            <person name="Leong S.A."/>
            <person name="Iwama H."/>
            <person name="Gojobori T."/>
            <person name="Itoh T."/>
            <person name="Niimura Y."/>
            <person name="Fujii Y."/>
            <person name="Habara T."/>
            <person name="Sakai H."/>
            <person name="Sato Y."/>
            <person name="Wilson G."/>
            <person name="Kumar K."/>
            <person name="McCouch S."/>
            <person name="Juretic N."/>
            <person name="Hoen D."/>
            <person name="Wright S."/>
            <person name="Bruskiewich R."/>
            <person name="Bureau T."/>
            <person name="Miyao A."/>
            <person name="Hirochika H."/>
            <person name="Nishikawa T."/>
            <person name="Kadowaki K."/>
            <person name="Sugiura M."/>
            <person name="Burr B."/>
            <person name="Sasaki T."/>
        </authorList>
    </citation>
    <scope>NUCLEOTIDE SEQUENCE [LARGE SCALE GENOMIC DNA]</scope>
    <source>
        <strain evidence="3">cv. Nipponbare</strain>
    </source>
</reference>
<sequence>MDEPAALPSMPRLDRISITPAGKAWAAQKDLGRDRDRQLWTSSYRSGIVGSLLIYIWRIGGTKSHSNLSTSHPEEGPKIDHYPGGLGALV</sequence>
<keyword evidence="3" id="KW-1185">Reference proteome</keyword>
<dbReference type="InParanoid" id="A0A0P0X5L2"/>
<dbReference type="PaxDb" id="39947-A0A0P0X5L2"/>
<feature type="compositionally biased region" description="Basic and acidic residues" evidence="1">
    <location>
        <begin position="72"/>
        <end position="81"/>
    </location>
</feature>
<proteinExistence type="predicted"/>